<evidence type="ECO:0000313" key="5">
    <source>
        <dbReference type="EMBL" id="OMH82861.1"/>
    </source>
</evidence>
<proteinExistence type="inferred from homology"/>
<dbReference type="GO" id="GO:0006545">
    <property type="term" value="P:glycine biosynthetic process"/>
    <property type="evidence" value="ECO:0007669"/>
    <property type="project" value="TreeGrafter"/>
</dbReference>
<dbReference type="GO" id="GO:0006567">
    <property type="term" value="P:L-threonine catabolic process"/>
    <property type="evidence" value="ECO:0007669"/>
    <property type="project" value="TreeGrafter"/>
</dbReference>
<keyword evidence="3" id="KW-0663">Pyridoxal phosphate</keyword>
<evidence type="ECO:0000259" key="4">
    <source>
        <dbReference type="Pfam" id="PF01212"/>
    </source>
</evidence>
<dbReference type="EMBL" id="LSSK01000575">
    <property type="protein sequence ID" value="OMH82861.1"/>
    <property type="molecule type" value="Genomic_DNA"/>
</dbReference>
<reference evidence="6" key="1">
    <citation type="submission" date="2017-01" db="EMBL/GenBank/DDBJ databases">
        <authorList>
            <person name="Wang Y."/>
            <person name="White M."/>
            <person name="Kvist S."/>
            <person name="Moncalvo J.-M."/>
        </authorList>
    </citation>
    <scope>NUCLEOTIDE SEQUENCE [LARGE SCALE GENOMIC DNA]</scope>
    <source>
        <strain evidence="6">COL-18-3</strain>
    </source>
</reference>
<name>A0A1R1PPJ5_ZANCU</name>
<protein>
    <submittedName>
        <fullName evidence="5">Low-specificity L-threonine aldolase</fullName>
    </submittedName>
</protein>
<organism evidence="5 6">
    <name type="scientific">Zancudomyces culisetae</name>
    <name type="common">Gut fungus</name>
    <name type="synonym">Smittium culisetae</name>
    <dbReference type="NCBI Taxonomy" id="1213189"/>
    <lineage>
        <taxon>Eukaryota</taxon>
        <taxon>Fungi</taxon>
        <taxon>Fungi incertae sedis</taxon>
        <taxon>Zoopagomycota</taxon>
        <taxon>Kickxellomycotina</taxon>
        <taxon>Harpellomycetes</taxon>
        <taxon>Harpellales</taxon>
        <taxon>Legeriomycetaceae</taxon>
        <taxon>Zancudomyces</taxon>
    </lineage>
</organism>
<comment type="caution">
    <text evidence="5">The sequence shown here is derived from an EMBL/GenBank/DDBJ whole genome shotgun (WGS) entry which is preliminary data.</text>
</comment>
<gene>
    <name evidence="5" type="ORF">AX774_g3656</name>
</gene>
<dbReference type="InterPro" id="IPR001597">
    <property type="entry name" value="ArAA_b-elim_lyase/Thr_aldolase"/>
</dbReference>
<comment type="cofactor">
    <cofactor evidence="1">
        <name>pyridoxal 5'-phosphate</name>
        <dbReference type="ChEBI" id="CHEBI:597326"/>
    </cofactor>
</comment>
<dbReference type="GO" id="GO:0008732">
    <property type="term" value="F:L-allo-threonine aldolase activity"/>
    <property type="evidence" value="ECO:0007669"/>
    <property type="project" value="TreeGrafter"/>
</dbReference>
<sequence>MLQRMATVETGDDVYGEDPSINKLERRMADLCEKEDSLFCTTGTLSNQLGLRSLLTVPPYSVVCDEACHVNVYEASGLAYLSRAQTITIAASNDKYITVDEIKKKIVVDDGDVHCAPTRVISLENTINGVVSIFTYLEPCFLTCGLIV</sequence>
<comment type="similarity">
    <text evidence="2">Belongs to the threonine aldolase family.</text>
</comment>
<dbReference type="OrthoDB" id="10261951at2759"/>
<dbReference type="SUPFAM" id="SSF53383">
    <property type="entry name" value="PLP-dependent transferases"/>
    <property type="match status" value="1"/>
</dbReference>
<dbReference type="Gene3D" id="3.40.640.10">
    <property type="entry name" value="Type I PLP-dependent aspartate aminotransferase-like (Major domain)"/>
    <property type="match status" value="1"/>
</dbReference>
<dbReference type="InterPro" id="IPR015424">
    <property type="entry name" value="PyrdxlP-dep_Trfase"/>
</dbReference>
<dbReference type="InterPro" id="IPR015421">
    <property type="entry name" value="PyrdxlP-dep_Trfase_major"/>
</dbReference>
<evidence type="ECO:0000313" key="6">
    <source>
        <dbReference type="Proteomes" id="UP000188320"/>
    </source>
</evidence>
<evidence type="ECO:0000256" key="1">
    <source>
        <dbReference type="ARBA" id="ARBA00001933"/>
    </source>
</evidence>
<dbReference type="PANTHER" id="PTHR48097">
    <property type="entry name" value="L-THREONINE ALDOLASE-RELATED"/>
    <property type="match status" value="1"/>
</dbReference>
<keyword evidence="6" id="KW-1185">Reference proteome</keyword>
<dbReference type="PANTHER" id="PTHR48097:SF9">
    <property type="entry name" value="L-THREONINE ALDOLASE"/>
    <property type="match status" value="1"/>
</dbReference>
<dbReference type="Pfam" id="PF01212">
    <property type="entry name" value="Beta_elim_lyase"/>
    <property type="match status" value="1"/>
</dbReference>
<evidence type="ECO:0000256" key="3">
    <source>
        <dbReference type="ARBA" id="ARBA00022898"/>
    </source>
</evidence>
<feature type="domain" description="Aromatic amino acid beta-eliminating lyase/threonine aldolase" evidence="4">
    <location>
        <begin position="1"/>
        <end position="131"/>
    </location>
</feature>
<accession>A0A1R1PPJ5</accession>
<dbReference type="AlphaFoldDB" id="A0A1R1PPJ5"/>
<dbReference type="Proteomes" id="UP000188320">
    <property type="component" value="Unassembled WGS sequence"/>
</dbReference>
<evidence type="ECO:0000256" key="2">
    <source>
        <dbReference type="ARBA" id="ARBA00006966"/>
    </source>
</evidence>
<dbReference type="GO" id="GO:0005829">
    <property type="term" value="C:cytosol"/>
    <property type="evidence" value="ECO:0007669"/>
    <property type="project" value="TreeGrafter"/>
</dbReference>